<dbReference type="SUPFAM" id="SSF54001">
    <property type="entry name" value="Cysteine proteinases"/>
    <property type="match status" value="1"/>
</dbReference>
<evidence type="ECO:0000256" key="5">
    <source>
        <dbReference type="SAM" id="MobiDB-lite"/>
    </source>
</evidence>
<keyword evidence="4" id="KW-0479">Metal-binding</keyword>
<keyword evidence="2" id="KW-0645">Protease</keyword>
<organism evidence="7 8">
    <name type="scientific">Tilletia indica</name>
    <dbReference type="NCBI Taxonomy" id="43049"/>
    <lineage>
        <taxon>Eukaryota</taxon>
        <taxon>Fungi</taxon>
        <taxon>Dikarya</taxon>
        <taxon>Basidiomycota</taxon>
        <taxon>Ustilaginomycotina</taxon>
        <taxon>Exobasidiomycetes</taxon>
        <taxon>Tilletiales</taxon>
        <taxon>Tilletiaceae</taxon>
        <taxon>Tilletia</taxon>
    </lineage>
</organism>
<feature type="region of interest" description="Disordered" evidence="5">
    <location>
        <begin position="58"/>
        <end position="77"/>
    </location>
</feature>
<dbReference type="AlphaFoldDB" id="A0A8T8SNF1"/>
<comment type="similarity">
    <text evidence="1">Belongs to the peptidase C48 family.</text>
</comment>
<gene>
    <name evidence="7" type="ORF">A4X13_0g6526</name>
</gene>
<feature type="region of interest" description="Disordered" evidence="5">
    <location>
        <begin position="1"/>
        <end position="35"/>
    </location>
</feature>
<dbReference type="EMBL" id="LWDF02000635">
    <property type="protein sequence ID" value="KAE8244526.1"/>
    <property type="molecule type" value="Genomic_DNA"/>
</dbReference>
<reference evidence="7" key="1">
    <citation type="submission" date="2016-04" db="EMBL/GenBank/DDBJ databases">
        <authorList>
            <person name="Nguyen H.D."/>
            <person name="Samba Siva P."/>
            <person name="Cullis J."/>
            <person name="Levesque C.A."/>
            <person name="Hambleton S."/>
        </authorList>
    </citation>
    <scope>NUCLEOTIDE SEQUENCE</scope>
    <source>
        <strain evidence="7">DAOMC 236416</strain>
    </source>
</reference>
<accession>A0A8T8SNF1</accession>
<keyword evidence="3" id="KW-0378">Hydrolase</keyword>
<dbReference type="GO" id="GO:0019783">
    <property type="term" value="F:ubiquitin-like protein peptidase activity"/>
    <property type="evidence" value="ECO:0007669"/>
    <property type="project" value="UniProtKB-ARBA"/>
</dbReference>
<sequence length="881" mass="99745">MSTSDSDATTSSPDDSDSSSGTSSSLASTSSLSSQSTPVTNVIAHNQNILQATLQSLGPSLNQDNEDKDLSGIRTARRKKKGKRVKWTLVTKTKTQHVYQWFESQRNDYSSQSMQTVSWVNVVWSGHSGTSPKDTSARAWFIQLDDTLSKQESREVTSSKRPKVVLRAFFRCLGRCAIKKVSLPSNESESEPETETENAKEQPQKRGRPKLSTRECEGEVRLMIEVEASDLSIAKIYRCSNHRDALEANLQYSRRLRVYMQAVGSRLELREGTSTTADTSALPRAYPFPDFRLPTAKNIDAVMKNIRSSKRLHADPFAAVSMFVKRNPSRVFGYERLQVRKKAFKFSVGIKSTWSIRNLIRFHGRLMHIDSSWRNKNENRAPLTFVTITNAAEHMVPCAAYLSANVNTETLAGLLRALEEEVLAETEKILNGSEAELAAMQAKEPLLLKNATKINQARTWMPAGVMIDKCLAELSAIQEVWPKVRVRLCQFHALQAICRWQTDSGLSGAREKTMPAIPKVEKLLICKAFREAQRCRTADEWPEYQKRFEAAVNKILKKFAAATKSQVISYFNDNWWQSIWRDVTTDIGLEPGQTRDNANTNNTIERAFKTFDEIFLSCRINKRIDRLVHILAMDWLPYYEHYASDIPRPSAELKQMMLHAHKLWESGTAMKELDDDRTQVWDTVEIPKFQKKSKTVQELKIVSYIVDLRQDTLGCSCPKWKQTGKYCAHIHAVRMLKRMGTTMMHLDGSHWAVAIVDLGKTEIKVVDSLPNSDNAQKILKFFSEFLPRRAEKEAKDKGIEDATPFLHGWKLAPPPGPSSKYPIQEDGNSCGIVACRVIEATLKGKAPSWRNCMLKGRTITSKEADEFRRSLFVSIQSSIVS</sequence>
<evidence type="ECO:0000256" key="3">
    <source>
        <dbReference type="ARBA" id="ARBA00022801"/>
    </source>
</evidence>
<dbReference type="Pfam" id="PF02902">
    <property type="entry name" value="Peptidase_C48"/>
    <property type="match status" value="1"/>
</dbReference>
<dbReference type="InterPro" id="IPR007527">
    <property type="entry name" value="Znf_SWIM"/>
</dbReference>
<name>A0A8T8SNF1_9BASI</name>
<dbReference type="Pfam" id="PF04434">
    <property type="entry name" value="SWIM"/>
    <property type="match status" value="1"/>
</dbReference>
<dbReference type="GO" id="GO:0008234">
    <property type="term" value="F:cysteine-type peptidase activity"/>
    <property type="evidence" value="ECO:0007669"/>
    <property type="project" value="InterPro"/>
</dbReference>
<dbReference type="GO" id="GO:0008270">
    <property type="term" value="F:zinc ion binding"/>
    <property type="evidence" value="ECO:0007669"/>
    <property type="project" value="UniProtKB-KW"/>
</dbReference>
<dbReference type="InterPro" id="IPR003653">
    <property type="entry name" value="Peptidase_C48_C"/>
</dbReference>
<evidence type="ECO:0000313" key="8">
    <source>
        <dbReference type="Proteomes" id="UP000077521"/>
    </source>
</evidence>
<keyword evidence="4" id="KW-0862">Zinc</keyword>
<feature type="domain" description="SWIM-type" evidence="6">
    <location>
        <begin position="704"/>
        <end position="738"/>
    </location>
</feature>
<proteinExistence type="inferred from homology"/>
<feature type="region of interest" description="Disordered" evidence="5">
    <location>
        <begin position="183"/>
        <end position="214"/>
    </location>
</feature>
<dbReference type="GO" id="GO:0006508">
    <property type="term" value="P:proteolysis"/>
    <property type="evidence" value="ECO:0007669"/>
    <property type="project" value="UniProtKB-KW"/>
</dbReference>
<evidence type="ECO:0000313" key="7">
    <source>
        <dbReference type="EMBL" id="KAE8244526.1"/>
    </source>
</evidence>
<reference evidence="7" key="2">
    <citation type="journal article" date="2019" name="IMA Fungus">
        <title>Genome sequencing and comparison of five Tilletia species to identify candidate genes for the detection of regulated species infecting wheat.</title>
        <authorList>
            <person name="Nguyen H.D.T."/>
            <person name="Sultana T."/>
            <person name="Kesanakurti P."/>
            <person name="Hambleton S."/>
        </authorList>
    </citation>
    <scope>NUCLEOTIDE SEQUENCE</scope>
    <source>
        <strain evidence="7">DAOMC 236416</strain>
    </source>
</reference>
<evidence type="ECO:0000256" key="2">
    <source>
        <dbReference type="ARBA" id="ARBA00022670"/>
    </source>
</evidence>
<evidence type="ECO:0000259" key="6">
    <source>
        <dbReference type="PROSITE" id="PS50966"/>
    </source>
</evidence>
<dbReference type="PROSITE" id="PS50966">
    <property type="entry name" value="ZF_SWIM"/>
    <property type="match status" value="1"/>
</dbReference>
<dbReference type="InterPro" id="IPR038765">
    <property type="entry name" value="Papain-like_cys_pep_sf"/>
</dbReference>
<keyword evidence="8" id="KW-1185">Reference proteome</keyword>
<protein>
    <recommendedName>
        <fullName evidence="6">SWIM-type domain-containing protein</fullName>
    </recommendedName>
</protein>
<keyword evidence="4" id="KW-0863">Zinc-finger</keyword>
<dbReference type="Gene3D" id="3.40.395.10">
    <property type="entry name" value="Adenoviral Proteinase, Chain A"/>
    <property type="match status" value="1"/>
</dbReference>
<comment type="caution">
    <text evidence="7">The sequence shown here is derived from an EMBL/GenBank/DDBJ whole genome shotgun (WGS) entry which is preliminary data.</text>
</comment>
<dbReference type="Proteomes" id="UP000077521">
    <property type="component" value="Unassembled WGS sequence"/>
</dbReference>
<evidence type="ECO:0000256" key="4">
    <source>
        <dbReference type="PROSITE-ProRule" id="PRU00325"/>
    </source>
</evidence>
<dbReference type="PANTHER" id="PTHR47456">
    <property type="entry name" value="PHD-TYPE DOMAIN-CONTAINING PROTEIN"/>
    <property type="match status" value="1"/>
</dbReference>
<evidence type="ECO:0000256" key="1">
    <source>
        <dbReference type="ARBA" id="ARBA00005234"/>
    </source>
</evidence>